<reference evidence="1" key="1">
    <citation type="submission" date="2015-07" db="EMBL/GenBank/DDBJ databases">
        <title>Adaptation to a free-living lifestyle via gene acquisitions in the diplomonad Trepomonas sp. PC1.</title>
        <authorList>
            <person name="Xu F."/>
            <person name="Jerlstrom-Hultqvist J."/>
            <person name="Kolisko M."/>
            <person name="Simpson A.G.B."/>
            <person name="Roger A.J."/>
            <person name="Svard S.G."/>
            <person name="Andersson J.O."/>
        </authorList>
    </citation>
    <scope>NUCLEOTIDE SEQUENCE</scope>
    <source>
        <strain evidence="1">PC1</strain>
    </source>
</reference>
<proteinExistence type="predicted"/>
<dbReference type="AlphaFoldDB" id="A0A146K0N4"/>
<accession>A0A146K0N4</accession>
<feature type="non-terminal residue" evidence="1">
    <location>
        <position position="1"/>
    </location>
</feature>
<protein>
    <submittedName>
        <fullName evidence="1">Uncharacterized protein</fullName>
    </submittedName>
</protein>
<feature type="non-terminal residue" evidence="1">
    <location>
        <position position="599"/>
    </location>
</feature>
<evidence type="ECO:0000313" key="1">
    <source>
        <dbReference type="EMBL" id="JAP90028.1"/>
    </source>
</evidence>
<name>A0A146K0N4_9EUKA</name>
<dbReference type="EMBL" id="GDID01006578">
    <property type="protein sequence ID" value="JAP90028.1"/>
    <property type="molecule type" value="Transcribed_RNA"/>
</dbReference>
<organism evidence="1">
    <name type="scientific">Trepomonas sp. PC1</name>
    <dbReference type="NCBI Taxonomy" id="1076344"/>
    <lineage>
        <taxon>Eukaryota</taxon>
        <taxon>Metamonada</taxon>
        <taxon>Diplomonadida</taxon>
        <taxon>Hexamitidae</taxon>
        <taxon>Hexamitinae</taxon>
        <taxon>Trepomonas</taxon>
    </lineage>
</organism>
<sequence>KIINDTCQVSRYQSQLPFHQRVMCSIINNITKLLPDRFKFQLGEFDYNLFYGQFLNIVDEVLITQSQIHYIDYKCDFNDQCDPNQPKKLHELFLKNISFYQGYPIALIKQVMIDQKIQKLDQLRKGQQINLQLNQSYSNLTKTQLNFPIQVSNLTKINQIISQYGVKLYEWKELPPFIKKLDNQLKIFFRLRLHQKLCINNLKRHDKSIKQGEDVICKQIQKILKESSPNLITIGNLMNFTEEYTNKFNEEMDHQLADVEAQKLVKQLQKEVGQIGDDLQDMFFELEQNLQAYRIELVDYLKQLDVKKIWLDEYDYNLKDELIIHLHKIFLIETDRPISIIQNLLKMYQQVVEDNDQDKQIVKYISSKMQLEFVNFIDVIQFIKEQMENLNQKHQFHFGTLLLKKQSTYQFCRIKNSTFVRQVECQFAMVQSFAINDIFRFFDDYQQAYSESILLQKEDLKIIQKFELFCLKMQMSYELKSFFGELQENIDKYDLKCEKYVTQTNVNHNSFFYSELQLNLQRILKSEIANIDVFSFLSTVNQDIKMSEKKHREIYYQRLLLCYDVEIRQIVEIPRFIIFIDYYIYYLDGYADSISAKSQ</sequence>
<gene>
    <name evidence="1" type="ORF">TPC1_30477</name>
</gene>